<protein>
    <submittedName>
        <fullName evidence="1">Uncharacterized protein</fullName>
    </submittedName>
</protein>
<name>A0A8B3S357_9EURY</name>
<dbReference type="Proteomes" id="UP000291831">
    <property type="component" value="Unassembled WGS sequence"/>
</dbReference>
<evidence type="ECO:0000313" key="1">
    <source>
        <dbReference type="EMBL" id="RZB32631.1"/>
    </source>
</evidence>
<dbReference type="AlphaFoldDB" id="A0A8B3S357"/>
<evidence type="ECO:0000313" key="2">
    <source>
        <dbReference type="Proteomes" id="UP000291831"/>
    </source>
</evidence>
<dbReference type="EMBL" id="RPGO01000005">
    <property type="protein sequence ID" value="RZB32631.1"/>
    <property type="molecule type" value="Genomic_DNA"/>
</dbReference>
<accession>A0A8B3S357</accession>
<gene>
    <name evidence="1" type="ORF">AEth_00309</name>
</gene>
<proteinExistence type="predicted"/>
<comment type="caution">
    <text evidence="1">The sequence shown here is derived from an EMBL/GenBank/DDBJ whole genome shotgun (WGS) entry which is preliminary data.</text>
</comment>
<reference evidence="2" key="1">
    <citation type="submission" date="2019-01" db="EMBL/GenBank/DDBJ databases">
        <title>Anaerobic oxidation of ethane by archaea from a marine hydrocarbon seep.</title>
        <authorList>
            <person name="Musat F."/>
        </authorList>
    </citation>
    <scope>NUCLEOTIDE SEQUENCE [LARGE SCALE GENOMIC DNA]</scope>
</reference>
<organism evidence="1 2">
    <name type="scientific">Candidatus Argoarchaeum ethanivorans</name>
    <dbReference type="NCBI Taxonomy" id="2608793"/>
    <lineage>
        <taxon>Archaea</taxon>
        <taxon>Methanobacteriati</taxon>
        <taxon>Methanobacteriota</taxon>
        <taxon>Stenosarchaea group</taxon>
        <taxon>Methanomicrobia</taxon>
        <taxon>Methanosarcinales</taxon>
        <taxon>Methanosarcinales incertae sedis</taxon>
        <taxon>GOM Arc I cluster</taxon>
        <taxon>Candidatus Argoarchaeum</taxon>
    </lineage>
</organism>
<sequence length="58" mass="6577">MIEMCVIPLTPNEWGIGLIQISYNVLLFANQTHISTDTFIITYPPCTEYGTMGHRMAE</sequence>